<dbReference type="PANTHER" id="PTHR42774">
    <property type="entry name" value="PHOSPHOTRANSFERASE SYSTEM TRANSPORT PROTEIN"/>
    <property type="match status" value="1"/>
</dbReference>
<keyword evidence="5" id="KW-1185">Reference proteome</keyword>
<dbReference type="InterPro" id="IPR052562">
    <property type="entry name" value="Ketohexokinase-related"/>
</dbReference>
<keyword evidence="1" id="KW-0808">Transferase</keyword>
<dbReference type="RefSeq" id="WP_183510447.1">
    <property type="nucleotide sequence ID" value="NZ_BAABGK010000088.1"/>
</dbReference>
<comment type="caution">
    <text evidence="4">The sequence shown here is derived from an EMBL/GenBank/DDBJ whole genome shotgun (WGS) entry which is preliminary data.</text>
</comment>
<name>A0A839QKP4_9MICC</name>
<evidence type="ECO:0000256" key="2">
    <source>
        <dbReference type="ARBA" id="ARBA00022777"/>
    </source>
</evidence>
<sequence>MSGADSWSWFVGLATLDVIQRVGHFPGPNEKVTSRWQETAPGGPATNAALACAALGGGVRLGTGLGRQAVGSTIRGLLEDGGLPLDDWAPDSAVPALSSIILTEGTGDRAIISSDATGMDLGAPQTAPPLEHCTALLLDGHHPRIARWAADLARDAGVRVVLDAGRWKPVMAELLPLADDVICSADFRIPGTSGRRASMDAILESGATRVAVTDGADPISWMERRPGSARPASGTITVETVAAVDTLGAGDVFHGAYVNAISHRHLGFERALEFAAGIAAVKVGLLGQREWIRALSGIGRGSWQQDLRDSTFHPPKTGY</sequence>
<evidence type="ECO:0000256" key="1">
    <source>
        <dbReference type="ARBA" id="ARBA00022679"/>
    </source>
</evidence>
<dbReference type="InterPro" id="IPR029056">
    <property type="entry name" value="Ribokinase-like"/>
</dbReference>
<feature type="domain" description="Carbohydrate kinase PfkB" evidence="3">
    <location>
        <begin position="11"/>
        <end position="287"/>
    </location>
</feature>
<evidence type="ECO:0000259" key="3">
    <source>
        <dbReference type="Pfam" id="PF00294"/>
    </source>
</evidence>
<dbReference type="GO" id="GO:0016301">
    <property type="term" value="F:kinase activity"/>
    <property type="evidence" value="ECO:0007669"/>
    <property type="project" value="UniProtKB-KW"/>
</dbReference>
<accession>A0A839QKP4</accession>
<dbReference type="PROSITE" id="PS00584">
    <property type="entry name" value="PFKB_KINASES_2"/>
    <property type="match status" value="1"/>
</dbReference>
<dbReference type="InterPro" id="IPR002173">
    <property type="entry name" value="Carboh/pur_kinase_PfkB_CS"/>
</dbReference>
<protein>
    <submittedName>
        <fullName evidence="4">Sugar/nucleoside kinase (Ribokinase family)</fullName>
    </submittedName>
</protein>
<dbReference type="SUPFAM" id="SSF53613">
    <property type="entry name" value="Ribokinase-like"/>
    <property type="match status" value="1"/>
</dbReference>
<dbReference type="Proteomes" id="UP000523000">
    <property type="component" value="Unassembled WGS sequence"/>
</dbReference>
<dbReference type="Pfam" id="PF00294">
    <property type="entry name" value="PfkB"/>
    <property type="match status" value="1"/>
</dbReference>
<dbReference type="AlphaFoldDB" id="A0A839QKP4"/>
<evidence type="ECO:0000313" key="5">
    <source>
        <dbReference type="Proteomes" id="UP000523000"/>
    </source>
</evidence>
<evidence type="ECO:0000313" key="4">
    <source>
        <dbReference type="EMBL" id="MBB2995145.1"/>
    </source>
</evidence>
<keyword evidence="2 4" id="KW-0418">Kinase</keyword>
<dbReference type="Gene3D" id="3.40.1190.20">
    <property type="match status" value="1"/>
</dbReference>
<organism evidence="4 5">
    <name type="scientific">Paeniglutamicibacter cryotolerans</name>
    <dbReference type="NCBI Taxonomy" id="670079"/>
    <lineage>
        <taxon>Bacteria</taxon>
        <taxon>Bacillati</taxon>
        <taxon>Actinomycetota</taxon>
        <taxon>Actinomycetes</taxon>
        <taxon>Micrococcales</taxon>
        <taxon>Micrococcaceae</taxon>
        <taxon>Paeniglutamicibacter</taxon>
    </lineage>
</organism>
<dbReference type="EMBL" id="JACHVS010000001">
    <property type="protein sequence ID" value="MBB2995145.1"/>
    <property type="molecule type" value="Genomic_DNA"/>
</dbReference>
<gene>
    <name evidence="4" type="ORF">E9229_001336</name>
</gene>
<dbReference type="InterPro" id="IPR011611">
    <property type="entry name" value="PfkB_dom"/>
</dbReference>
<reference evidence="4 5" key="1">
    <citation type="submission" date="2020-08" db="EMBL/GenBank/DDBJ databases">
        <title>Sequencing the genomes of 1000 actinobacteria strains.</title>
        <authorList>
            <person name="Klenk H.-P."/>
        </authorList>
    </citation>
    <scope>NUCLEOTIDE SEQUENCE [LARGE SCALE GENOMIC DNA]</scope>
    <source>
        <strain evidence="4 5">DSM 22826</strain>
    </source>
</reference>
<proteinExistence type="predicted"/>
<dbReference type="PANTHER" id="PTHR42774:SF3">
    <property type="entry name" value="KETOHEXOKINASE"/>
    <property type="match status" value="1"/>
</dbReference>